<dbReference type="Pfam" id="PF08711">
    <property type="entry name" value="Med26"/>
    <property type="match status" value="1"/>
</dbReference>
<dbReference type="SUPFAM" id="SSF47676">
    <property type="entry name" value="Conserved domain common to transcription factors TFIIS, elongin A, CRSP70"/>
    <property type="match status" value="1"/>
</dbReference>
<dbReference type="GO" id="GO:0010628">
    <property type="term" value="P:positive regulation of gene expression"/>
    <property type="evidence" value="ECO:0007669"/>
    <property type="project" value="TreeGrafter"/>
</dbReference>
<dbReference type="AlphaFoldDB" id="A0AAV2TFM6"/>
<comment type="caution">
    <text evidence="3">The sequence shown here is derived from an EMBL/GenBank/DDBJ whole genome shotgun (WGS) entry which is preliminary data.</text>
</comment>
<name>A0AAV2TFM6_CALDB</name>
<organism evidence="3 4">
    <name type="scientific">Calicophoron daubneyi</name>
    <name type="common">Rumen fluke</name>
    <name type="synonym">Paramphistomum daubneyi</name>
    <dbReference type="NCBI Taxonomy" id="300641"/>
    <lineage>
        <taxon>Eukaryota</taxon>
        <taxon>Metazoa</taxon>
        <taxon>Spiralia</taxon>
        <taxon>Lophotrochozoa</taxon>
        <taxon>Platyhelminthes</taxon>
        <taxon>Trematoda</taxon>
        <taxon>Digenea</taxon>
        <taxon>Plagiorchiida</taxon>
        <taxon>Pronocephalata</taxon>
        <taxon>Paramphistomoidea</taxon>
        <taxon>Paramphistomidae</taxon>
        <taxon>Calicophoron</taxon>
    </lineage>
</organism>
<feature type="region of interest" description="Disordered" evidence="1">
    <location>
        <begin position="102"/>
        <end position="126"/>
    </location>
</feature>
<dbReference type="Gene3D" id="1.20.930.10">
    <property type="entry name" value="Conserved domain common to transcription factors TFIIS, elongin A, CRSP70"/>
    <property type="match status" value="1"/>
</dbReference>
<protein>
    <recommendedName>
        <fullName evidence="2">TFIIS N-terminal domain-containing protein</fullName>
    </recommendedName>
</protein>
<feature type="region of interest" description="Disordered" evidence="1">
    <location>
        <begin position="393"/>
        <end position="489"/>
    </location>
</feature>
<dbReference type="PANTHER" id="PTHR15201:SF1">
    <property type="entry name" value="MEDIATOR OF RNA POLYMERASE II TRANSCRIPTION SUBUNIT 26"/>
    <property type="match status" value="1"/>
</dbReference>
<feature type="region of interest" description="Disordered" evidence="1">
    <location>
        <begin position="211"/>
        <end position="263"/>
    </location>
</feature>
<dbReference type="Proteomes" id="UP001497525">
    <property type="component" value="Unassembled WGS sequence"/>
</dbReference>
<feature type="compositionally biased region" description="Basic residues" evidence="1">
    <location>
        <begin position="450"/>
        <end position="464"/>
    </location>
</feature>
<dbReference type="GO" id="GO:0006357">
    <property type="term" value="P:regulation of transcription by RNA polymerase II"/>
    <property type="evidence" value="ECO:0007669"/>
    <property type="project" value="InterPro"/>
</dbReference>
<sequence>MYHAVMSNTLNSIMLTLRNGLDTSQNVTNADAVVEAIGQLEIFPMTMNQLQDTRIGQLLQVIRHKVDVSLQKRIRFVIKAWQKLLSPDFTSHSVIPLKCMNTNSSTPHSLPHVSDNRKSNGTPVIKPVSQDSLKYAQTFSSPALVSAVPQTQSPSLEHMDSAPRSLKRTLTSTKSYDIPLKASELSNPLNTSDPLIISNRSVATPNKRLLNQHLSPNTTPSHDSSPSSKPPLLNGTKHHDTSSDHSSDGRPVPPYNSPSLASVPSHLVDTRHVLPPGRNTPLGDEKARYNHVTRLAKVKSTAELVQEAGDCIDSATADRILTNRISKEEDPVRPSVVPQLTRSRQNRNTTNIHRNNARLARSSTCTIPLNSDYSNTTTKLDAHSESTVRSLVTTASPPSAPTFHSLDNTQAGREPIETPTSHFVGIKRRISSDADATPVDTDSDNQKAKDAKKKKKHKHHHKHHSEGSKHSRTHVQNPPITNHLDDWPQLPPLPRNIDWHSLDRPSFATSACATPAVDAVDRLINGPWPSINRTLDDENNLRLPTELYSISLDDQYLHILPWIDVAGHRRKFFPPSSNEDLDQLTELPEPW</sequence>
<feature type="compositionally biased region" description="Basic and acidic residues" evidence="1">
    <location>
        <begin position="237"/>
        <end position="248"/>
    </location>
</feature>
<proteinExistence type="predicted"/>
<reference evidence="3" key="1">
    <citation type="submission" date="2024-06" db="EMBL/GenBank/DDBJ databases">
        <authorList>
            <person name="Liu X."/>
            <person name="Lenzi L."/>
            <person name="Haldenby T S."/>
            <person name="Uol C."/>
        </authorList>
    </citation>
    <scope>NUCLEOTIDE SEQUENCE</scope>
</reference>
<feature type="compositionally biased region" description="Low complexity" evidence="1">
    <location>
        <begin position="215"/>
        <end position="231"/>
    </location>
</feature>
<dbReference type="InterPro" id="IPR017923">
    <property type="entry name" value="TFIIS_N"/>
</dbReference>
<evidence type="ECO:0000256" key="1">
    <source>
        <dbReference type="SAM" id="MobiDB-lite"/>
    </source>
</evidence>
<dbReference type="GO" id="GO:0003712">
    <property type="term" value="F:transcription coregulator activity"/>
    <property type="evidence" value="ECO:0007669"/>
    <property type="project" value="TreeGrafter"/>
</dbReference>
<dbReference type="PANTHER" id="PTHR15201">
    <property type="entry name" value="CRSP70"/>
    <property type="match status" value="1"/>
</dbReference>
<evidence type="ECO:0000313" key="3">
    <source>
        <dbReference type="EMBL" id="CAL5135950.1"/>
    </source>
</evidence>
<accession>A0AAV2TFM6</accession>
<dbReference type="GO" id="GO:0070847">
    <property type="term" value="C:core mediator complex"/>
    <property type="evidence" value="ECO:0007669"/>
    <property type="project" value="TreeGrafter"/>
</dbReference>
<evidence type="ECO:0000259" key="2">
    <source>
        <dbReference type="Pfam" id="PF08711"/>
    </source>
</evidence>
<dbReference type="GO" id="GO:0016592">
    <property type="term" value="C:mediator complex"/>
    <property type="evidence" value="ECO:0007669"/>
    <property type="project" value="InterPro"/>
</dbReference>
<gene>
    <name evidence="3" type="ORF">CDAUBV1_LOCUS10057</name>
</gene>
<evidence type="ECO:0000313" key="4">
    <source>
        <dbReference type="Proteomes" id="UP001497525"/>
    </source>
</evidence>
<dbReference type="InterPro" id="IPR035441">
    <property type="entry name" value="TFIIS/LEDGF_dom_sf"/>
</dbReference>
<dbReference type="InterPro" id="IPR042376">
    <property type="entry name" value="MED26"/>
</dbReference>
<dbReference type="EMBL" id="CAXLJL010000279">
    <property type="protein sequence ID" value="CAL5135950.1"/>
    <property type="molecule type" value="Genomic_DNA"/>
</dbReference>
<feature type="domain" description="TFIIS N-terminal" evidence="2">
    <location>
        <begin position="36"/>
        <end position="84"/>
    </location>
</feature>